<accession>A0ABV3TSF8</accession>
<dbReference type="PROSITE" id="PS51257">
    <property type="entry name" value="PROKAR_LIPOPROTEIN"/>
    <property type="match status" value="1"/>
</dbReference>
<keyword evidence="1" id="KW-0732">Signal</keyword>
<dbReference type="RefSeq" id="WP_368374365.1">
    <property type="nucleotide sequence ID" value="NZ_JBFRYB010000001.1"/>
</dbReference>
<gene>
    <name evidence="2" type="ORF">AB4875_02005</name>
</gene>
<evidence type="ECO:0008006" key="4">
    <source>
        <dbReference type="Google" id="ProtNLM"/>
    </source>
</evidence>
<feature type="chain" id="PRO_5047222994" description="Lipoprotein" evidence="1">
    <location>
        <begin position="24"/>
        <end position="128"/>
    </location>
</feature>
<sequence length="128" mass="14192">MKMIRLISLFVAIIFVSGCTTMADSIAAKGTGPHRIYEKSKSEVWPVAVEAVNSVGLQLVTANESSNMILAQRGITAFSYGENVAIFVEDYENQQCRVEIVSKKSMETNVFAPDWSDSIFDYLDSKLK</sequence>
<dbReference type="EMBL" id="JBFRYB010000001">
    <property type="protein sequence ID" value="MEX1664240.1"/>
    <property type="molecule type" value="Genomic_DNA"/>
</dbReference>
<name>A0ABV3TSF8_9GAMM</name>
<dbReference type="Proteomes" id="UP001557484">
    <property type="component" value="Unassembled WGS sequence"/>
</dbReference>
<feature type="signal peptide" evidence="1">
    <location>
        <begin position="1"/>
        <end position="23"/>
    </location>
</feature>
<keyword evidence="3" id="KW-1185">Reference proteome</keyword>
<proteinExistence type="predicted"/>
<organism evidence="2 3">
    <name type="scientific">Zhongshania arctica</name>
    <dbReference type="NCBI Taxonomy" id="3238302"/>
    <lineage>
        <taxon>Bacteria</taxon>
        <taxon>Pseudomonadati</taxon>
        <taxon>Pseudomonadota</taxon>
        <taxon>Gammaproteobacteria</taxon>
        <taxon>Cellvibrionales</taxon>
        <taxon>Spongiibacteraceae</taxon>
        <taxon>Zhongshania</taxon>
    </lineage>
</organism>
<evidence type="ECO:0000313" key="3">
    <source>
        <dbReference type="Proteomes" id="UP001557484"/>
    </source>
</evidence>
<evidence type="ECO:0000256" key="1">
    <source>
        <dbReference type="SAM" id="SignalP"/>
    </source>
</evidence>
<reference evidence="2 3" key="1">
    <citation type="journal article" date="2011" name="Int. J. Syst. Evol. Microbiol.">
        <title>Zhongshania antarctica gen. nov., sp. nov. and Zhongshania guokunii sp. nov., gammaproteobacteria respectively isolated from coastal attached (fast) ice and surface seawater of the Antarctic.</title>
        <authorList>
            <person name="Li H.J."/>
            <person name="Zhang X.Y."/>
            <person name="Chen C.X."/>
            <person name="Zhang Y.J."/>
            <person name="Gao Z.M."/>
            <person name="Yu Y."/>
            <person name="Chen X.L."/>
            <person name="Chen B."/>
            <person name="Zhang Y.Z."/>
        </authorList>
    </citation>
    <scope>NUCLEOTIDE SEQUENCE [LARGE SCALE GENOMIC DNA]</scope>
    <source>
        <strain evidence="2 3">R06B22</strain>
    </source>
</reference>
<comment type="caution">
    <text evidence="2">The sequence shown here is derived from an EMBL/GenBank/DDBJ whole genome shotgun (WGS) entry which is preliminary data.</text>
</comment>
<protein>
    <recommendedName>
        <fullName evidence="4">Lipoprotein</fullName>
    </recommendedName>
</protein>
<evidence type="ECO:0000313" key="2">
    <source>
        <dbReference type="EMBL" id="MEX1664240.1"/>
    </source>
</evidence>